<dbReference type="InterPro" id="IPR043129">
    <property type="entry name" value="ATPase_NBD"/>
</dbReference>
<dbReference type="GO" id="GO:0061621">
    <property type="term" value="P:canonical glycolysis"/>
    <property type="evidence" value="ECO:0007669"/>
    <property type="project" value="EnsemblFungi"/>
</dbReference>
<organism evidence="9 10">
    <name type="scientific">Schizosaccharomyces octosporus (strain yFS286)</name>
    <name type="common">Fission yeast</name>
    <name type="synonym">Octosporomyces octosporus</name>
    <dbReference type="NCBI Taxonomy" id="483514"/>
    <lineage>
        <taxon>Eukaryota</taxon>
        <taxon>Fungi</taxon>
        <taxon>Dikarya</taxon>
        <taxon>Ascomycota</taxon>
        <taxon>Taphrinomycotina</taxon>
        <taxon>Schizosaccharomycetes</taxon>
        <taxon>Schizosaccharomycetales</taxon>
        <taxon>Schizosaccharomycetaceae</taxon>
        <taxon>Schizosaccharomyces</taxon>
    </lineage>
</organism>
<evidence type="ECO:0000256" key="5">
    <source>
        <dbReference type="ARBA" id="ARBA00022840"/>
    </source>
</evidence>
<dbReference type="OrthoDB" id="419537at2759"/>
<reference evidence="9 10" key="1">
    <citation type="journal article" date="2011" name="Science">
        <title>Comparative functional genomics of the fission yeasts.</title>
        <authorList>
            <person name="Rhind N."/>
            <person name="Chen Z."/>
            <person name="Yassour M."/>
            <person name="Thompson D.A."/>
            <person name="Haas B.J."/>
            <person name="Habib N."/>
            <person name="Wapinski I."/>
            <person name="Roy S."/>
            <person name="Lin M.F."/>
            <person name="Heiman D.I."/>
            <person name="Young S.K."/>
            <person name="Furuya K."/>
            <person name="Guo Y."/>
            <person name="Pidoux A."/>
            <person name="Chen H.M."/>
            <person name="Robbertse B."/>
            <person name="Goldberg J.M."/>
            <person name="Aoki K."/>
            <person name="Bayne E.H."/>
            <person name="Berlin A.M."/>
            <person name="Desjardins C.A."/>
            <person name="Dobbs E."/>
            <person name="Dukaj L."/>
            <person name="Fan L."/>
            <person name="FitzGerald M.G."/>
            <person name="French C."/>
            <person name="Gujja S."/>
            <person name="Hansen K."/>
            <person name="Keifenheim D."/>
            <person name="Levin J.Z."/>
            <person name="Mosher R.A."/>
            <person name="Mueller C.A."/>
            <person name="Pfiffner J."/>
            <person name="Priest M."/>
            <person name="Russ C."/>
            <person name="Smialowska A."/>
            <person name="Swoboda P."/>
            <person name="Sykes S.M."/>
            <person name="Vaughn M."/>
            <person name="Vengrova S."/>
            <person name="Yoder R."/>
            <person name="Zeng Q."/>
            <person name="Allshire R."/>
            <person name="Baulcombe D."/>
            <person name="Birren B.W."/>
            <person name="Brown W."/>
            <person name="Ekwall K."/>
            <person name="Kellis M."/>
            <person name="Leatherwood J."/>
            <person name="Levin H."/>
            <person name="Margalit H."/>
            <person name="Martienssen R."/>
            <person name="Nieduszynski C.A."/>
            <person name="Spatafora J.W."/>
            <person name="Friedman N."/>
            <person name="Dalgaard J.Z."/>
            <person name="Baumann P."/>
            <person name="Niki H."/>
            <person name="Regev A."/>
            <person name="Nusbaum C."/>
        </authorList>
    </citation>
    <scope>NUCLEOTIDE SEQUENCE [LARGE SCALE GENOMIC DNA]</scope>
    <source>
        <strain evidence="10">yFS286</strain>
    </source>
</reference>
<protein>
    <recommendedName>
        <fullName evidence="6">Phosphotransferase</fullName>
        <ecNumber evidence="6">2.7.1.-</ecNumber>
    </recommendedName>
</protein>
<dbReference type="GO" id="GO:0005524">
    <property type="term" value="F:ATP binding"/>
    <property type="evidence" value="ECO:0007669"/>
    <property type="project" value="UniProtKB-UniRule"/>
</dbReference>
<dbReference type="InterPro" id="IPR001312">
    <property type="entry name" value="Hexokinase"/>
</dbReference>
<dbReference type="PROSITE" id="PS51748">
    <property type="entry name" value="HEXOKINASE_2"/>
    <property type="match status" value="1"/>
</dbReference>
<comment type="similarity">
    <text evidence="1 6">Belongs to the hexokinase family.</text>
</comment>
<dbReference type="RefSeq" id="XP_013018603.1">
    <property type="nucleotide sequence ID" value="XM_013163149.1"/>
</dbReference>
<dbReference type="InterPro" id="IPR022673">
    <property type="entry name" value="Hexokinase_C"/>
</dbReference>
<dbReference type="VEuPathDB" id="FungiDB:SOCG_00729"/>
<dbReference type="Gene3D" id="3.40.367.20">
    <property type="match status" value="1"/>
</dbReference>
<keyword evidence="4 6" id="KW-0418">Kinase</keyword>
<dbReference type="Pfam" id="PF03727">
    <property type="entry name" value="Hexokinase_2"/>
    <property type="match status" value="1"/>
</dbReference>
<evidence type="ECO:0000256" key="2">
    <source>
        <dbReference type="ARBA" id="ARBA00022679"/>
    </source>
</evidence>
<evidence type="ECO:0000256" key="1">
    <source>
        <dbReference type="ARBA" id="ARBA00009225"/>
    </source>
</evidence>
<dbReference type="AlphaFoldDB" id="S9R3M2"/>
<dbReference type="EMBL" id="KE503207">
    <property type="protein sequence ID" value="EPX72970.1"/>
    <property type="molecule type" value="Genomic_DNA"/>
</dbReference>
<dbReference type="UniPathway" id="UPA00109">
    <property type="reaction ID" value="UER00180"/>
</dbReference>
<evidence type="ECO:0000259" key="7">
    <source>
        <dbReference type="Pfam" id="PF00349"/>
    </source>
</evidence>
<feature type="domain" description="Hexokinase N-terminal" evidence="7">
    <location>
        <begin position="9"/>
        <end position="207"/>
    </location>
</feature>
<dbReference type="GO" id="GO:0004340">
    <property type="term" value="F:glucokinase activity"/>
    <property type="evidence" value="ECO:0007669"/>
    <property type="project" value="EnsemblFungi"/>
</dbReference>
<gene>
    <name evidence="9" type="ORF">SOCG_00729</name>
</gene>
<evidence type="ECO:0000256" key="4">
    <source>
        <dbReference type="ARBA" id="ARBA00022777"/>
    </source>
</evidence>
<keyword evidence="3 6" id="KW-0547">Nucleotide-binding</keyword>
<dbReference type="GO" id="GO:0005739">
    <property type="term" value="C:mitochondrion"/>
    <property type="evidence" value="ECO:0007669"/>
    <property type="project" value="TreeGrafter"/>
</dbReference>
<name>S9R3M2_SCHOY</name>
<dbReference type="eggNOG" id="KOG1369">
    <property type="taxonomic scope" value="Eukaryota"/>
</dbReference>
<evidence type="ECO:0000256" key="6">
    <source>
        <dbReference type="RuleBase" id="RU362007"/>
    </source>
</evidence>
<dbReference type="HOGENOM" id="CLU_014393_5_0_1"/>
<evidence type="ECO:0000313" key="10">
    <source>
        <dbReference type="Proteomes" id="UP000016088"/>
    </source>
</evidence>
<dbReference type="GO" id="GO:0001678">
    <property type="term" value="P:intracellular glucose homeostasis"/>
    <property type="evidence" value="ECO:0007669"/>
    <property type="project" value="InterPro"/>
</dbReference>
<keyword evidence="10" id="KW-1185">Reference proteome</keyword>
<keyword evidence="2 6" id="KW-0808">Transferase</keyword>
<evidence type="ECO:0000259" key="8">
    <source>
        <dbReference type="Pfam" id="PF03727"/>
    </source>
</evidence>
<dbReference type="GO" id="GO:0005829">
    <property type="term" value="C:cytosol"/>
    <property type="evidence" value="ECO:0007669"/>
    <property type="project" value="TreeGrafter"/>
</dbReference>
<dbReference type="GeneID" id="25029713"/>
<proteinExistence type="inferred from homology"/>
<dbReference type="OMA" id="YPNFEGY"/>
<dbReference type="GO" id="GO:0019158">
    <property type="term" value="F:mannokinase activity"/>
    <property type="evidence" value="ECO:0007669"/>
    <property type="project" value="EnsemblFungi"/>
</dbReference>
<keyword evidence="5 6" id="KW-0067">ATP-binding</keyword>
<dbReference type="Pfam" id="PF00349">
    <property type="entry name" value="Hexokinase_1"/>
    <property type="match status" value="1"/>
</dbReference>
<sequence length="451" mass="50007">MEANLEQAVKKLISDFECPTDALKNAMEDFDELRKKGLEKDDEMLAMAPAYISSVPTGEEKGDFLALDLGGTNLRVCWVRLLGEGKYDMKQSKSTLPREIVRNESAQPLVDFICDHIELFITENFPEKIGVSEEEYLPMGFTFSYPMSQRSIVDTTLIRWTKGFNIPEAIGLDFGSTLTQGMKDRKLPVVIEAVINDTVGTLVTRAYTSNAYNTIMGVIFGTGSNGAYVENAAEIPKLTNAGNKEKMLINIEWGASNFKSLPATRYDLLLDHDTPNPGRQMFEKRVSGMYLGELFRRALFHLIKVYNFNNGIIPPSVTDSWSLETSVLSRIVINRSAENVKEVLRPYGIRFRDDNEALLIYDAAYCIGRRSARISAVPIASLYLSTGHAGKKADIGVDGSLVEHYPNFVNMLRDALKDLLGEDEKNITIGIAKDGSGIGAALCALQAVKEK</sequence>
<dbReference type="InterPro" id="IPR022672">
    <property type="entry name" value="Hexokinase_N"/>
</dbReference>
<accession>S9R3M2</accession>
<dbReference type="SUPFAM" id="SSF53067">
    <property type="entry name" value="Actin-like ATPase domain"/>
    <property type="match status" value="2"/>
</dbReference>
<evidence type="ECO:0000256" key="3">
    <source>
        <dbReference type="ARBA" id="ARBA00022741"/>
    </source>
</evidence>
<dbReference type="Gene3D" id="3.30.420.40">
    <property type="match status" value="1"/>
</dbReference>
<feature type="domain" description="Hexokinase C-terminal" evidence="8">
    <location>
        <begin position="216"/>
        <end position="445"/>
    </location>
</feature>
<dbReference type="PANTHER" id="PTHR19443">
    <property type="entry name" value="HEXOKINASE"/>
    <property type="match status" value="1"/>
</dbReference>
<dbReference type="PRINTS" id="PR00475">
    <property type="entry name" value="HEXOKINASE"/>
</dbReference>
<keyword evidence="6" id="KW-0324">Glycolysis</keyword>
<dbReference type="Proteomes" id="UP000016088">
    <property type="component" value="Unassembled WGS sequence"/>
</dbReference>
<dbReference type="GO" id="GO:0005536">
    <property type="term" value="F:D-glucose binding"/>
    <property type="evidence" value="ECO:0007669"/>
    <property type="project" value="InterPro"/>
</dbReference>
<evidence type="ECO:0000313" key="9">
    <source>
        <dbReference type="EMBL" id="EPX72970.1"/>
    </source>
</evidence>
<dbReference type="PANTHER" id="PTHR19443:SF30">
    <property type="entry name" value="GLUCOKINASE-1-RELATED"/>
    <property type="match status" value="1"/>
</dbReference>
<dbReference type="GO" id="GO:0008865">
    <property type="term" value="F:fructokinase activity"/>
    <property type="evidence" value="ECO:0007669"/>
    <property type="project" value="EnsemblFungi"/>
</dbReference>
<dbReference type="EC" id="2.7.1.-" evidence="6"/>